<protein>
    <submittedName>
        <fullName evidence="1">Uncharacterized protein</fullName>
    </submittedName>
</protein>
<accession>A0A0C2X4Y4</accession>
<reference evidence="1 2" key="1">
    <citation type="submission" date="2014-04" db="EMBL/GenBank/DDBJ databases">
        <title>Evolutionary Origins and Diversification of the Mycorrhizal Mutualists.</title>
        <authorList>
            <consortium name="DOE Joint Genome Institute"/>
            <consortium name="Mycorrhizal Genomics Consortium"/>
            <person name="Kohler A."/>
            <person name="Kuo A."/>
            <person name="Nagy L.G."/>
            <person name="Floudas D."/>
            <person name="Copeland A."/>
            <person name="Barry K.W."/>
            <person name="Cichocki N."/>
            <person name="Veneault-Fourrey C."/>
            <person name="LaButti K."/>
            <person name="Lindquist E.A."/>
            <person name="Lipzen A."/>
            <person name="Lundell T."/>
            <person name="Morin E."/>
            <person name="Murat C."/>
            <person name="Riley R."/>
            <person name="Ohm R."/>
            <person name="Sun H."/>
            <person name="Tunlid A."/>
            <person name="Henrissat B."/>
            <person name="Grigoriev I.V."/>
            <person name="Hibbett D.S."/>
            <person name="Martin F."/>
        </authorList>
    </citation>
    <scope>NUCLEOTIDE SEQUENCE [LARGE SCALE GENOMIC DNA]</scope>
    <source>
        <strain evidence="1 2">Koide BX008</strain>
    </source>
</reference>
<sequence length="81" mass="9548">MTFVLLFVDQKRCRRTQGTGCGAVAAAELQTRINSVSFLHEYDTRSRRFARDCRRSSFCLAERCTFLCTHRDSYHWFHHEG</sequence>
<keyword evidence="2" id="KW-1185">Reference proteome</keyword>
<dbReference type="EMBL" id="KN818255">
    <property type="protein sequence ID" value="KIL63783.1"/>
    <property type="molecule type" value="Genomic_DNA"/>
</dbReference>
<dbReference type="HOGENOM" id="CLU_2573408_0_0_1"/>
<dbReference type="Proteomes" id="UP000054549">
    <property type="component" value="Unassembled WGS sequence"/>
</dbReference>
<dbReference type="InParanoid" id="A0A0C2X4Y4"/>
<evidence type="ECO:0000313" key="2">
    <source>
        <dbReference type="Proteomes" id="UP000054549"/>
    </source>
</evidence>
<organism evidence="1 2">
    <name type="scientific">Amanita muscaria (strain Koide BX008)</name>
    <dbReference type="NCBI Taxonomy" id="946122"/>
    <lineage>
        <taxon>Eukaryota</taxon>
        <taxon>Fungi</taxon>
        <taxon>Dikarya</taxon>
        <taxon>Basidiomycota</taxon>
        <taxon>Agaricomycotina</taxon>
        <taxon>Agaricomycetes</taxon>
        <taxon>Agaricomycetidae</taxon>
        <taxon>Agaricales</taxon>
        <taxon>Pluteineae</taxon>
        <taxon>Amanitaceae</taxon>
        <taxon>Amanita</taxon>
    </lineage>
</organism>
<evidence type="ECO:0000313" key="1">
    <source>
        <dbReference type="EMBL" id="KIL63783.1"/>
    </source>
</evidence>
<proteinExistence type="predicted"/>
<name>A0A0C2X4Y4_AMAMK</name>
<gene>
    <name evidence="1" type="ORF">M378DRAFT_649400</name>
</gene>
<dbReference type="AlphaFoldDB" id="A0A0C2X4Y4"/>